<dbReference type="Pfam" id="PF05942">
    <property type="entry name" value="PaREP1"/>
    <property type="match status" value="1"/>
</dbReference>
<name>G0EGQ1_PYRF1</name>
<evidence type="ECO:0000313" key="1">
    <source>
        <dbReference type="EMBL" id="AEM39199.1"/>
    </source>
</evidence>
<dbReference type="AlphaFoldDB" id="G0EGQ1"/>
<reference evidence="1 2" key="1">
    <citation type="journal article" date="2011" name="Stand. Genomic Sci.">
        <title>Complete genome sequence of the hyperthermophilic chemolithoautotroph Pyrolobus fumarii type strain (1A).</title>
        <authorList>
            <person name="Anderson I."/>
            <person name="Goker M."/>
            <person name="Nolan M."/>
            <person name="Lucas S."/>
            <person name="Hammon N."/>
            <person name="Deshpande S."/>
            <person name="Cheng J.F."/>
            <person name="Tapia R."/>
            <person name="Han C."/>
            <person name="Goodwin L."/>
            <person name="Pitluck S."/>
            <person name="Huntemann M."/>
            <person name="Liolios K."/>
            <person name="Ivanova N."/>
            <person name="Pagani I."/>
            <person name="Mavromatis K."/>
            <person name="Ovchinikova G."/>
            <person name="Pati A."/>
            <person name="Chen A."/>
            <person name="Palaniappan K."/>
            <person name="Land M."/>
            <person name="Hauser L."/>
            <person name="Brambilla E.M."/>
            <person name="Huber H."/>
            <person name="Yasawong M."/>
            <person name="Rohde M."/>
            <person name="Spring S."/>
            <person name="Abt B."/>
            <person name="Sikorski J."/>
            <person name="Wirth R."/>
            <person name="Detter J.C."/>
            <person name="Woyke T."/>
            <person name="Bristow J."/>
            <person name="Eisen J.A."/>
            <person name="Markowitz V."/>
            <person name="Hugenholtz P."/>
            <person name="Kyrpides N.C."/>
            <person name="Klenk H.P."/>
            <person name="Lapidus A."/>
        </authorList>
    </citation>
    <scope>NUCLEOTIDE SEQUENCE [LARGE SCALE GENOMIC DNA]</scope>
    <source>
        <strain evidence="2">DSM 11204 / 1A</strain>
    </source>
</reference>
<sequence>MGKEYTLLEAPLPKPTSEAYASARILEALAEARLALKFLNEGLTRNAAGKVFQAWRALLAALLRLELDKLMRRVKSEEERKWLSERAVPRLPTTRLKVLSQLLEKIGHTSISAWTDKALNLHDYQNHGPDPDLALSKYRSREEAAYDIIALASEIIRRVEQLKARLAWSDEHERELEMLKRELRESLQGEIKQ</sequence>
<evidence type="ECO:0000313" key="2">
    <source>
        <dbReference type="Proteomes" id="UP000001037"/>
    </source>
</evidence>
<proteinExistence type="predicted"/>
<dbReference type="eggNOG" id="arCOG03712">
    <property type="taxonomic scope" value="Archaea"/>
</dbReference>
<dbReference type="GeneID" id="11138525"/>
<organism evidence="1 2">
    <name type="scientific">Pyrolobus fumarii (strain DSM 11204 / 1A)</name>
    <dbReference type="NCBI Taxonomy" id="694429"/>
    <lineage>
        <taxon>Archaea</taxon>
        <taxon>Thermoproteota</taxon>
        <taxon>Thermoprotei</taxon>
        <taxon>Desulfurococcales</taxon>
        <taxon>Pyrodictiaceae</taxon>
        <taxon>Pyrolobus</taxon>
    </lineage>
</organism>
<dbReference type="RefSeq" id="WP_014026876.1">
    <property type="nucleotide sequence ID" value="NC_015931.1"/>
</dbReference>
<dbReference type="OrthoDB" id="37218at2157"/>
<dbReference type="KEGG" id="pfm:Pyrfu_1341"/>
<dbReference type="InParanoid" id="G0EGQ1"/>
<dbReference type="HOGENOM" id="CLU_118419_0_0_2"/>
<dbReference type="Proteomes" id="UP000001037">
    <property type="component" value="Chromosome"/>
</dbReference>
<dbReference type="EMBL" id="CP002838">
    <property type="protein sequence ID" value="AEM39199.1"/>
    <property type="molecule type" value="Genomic_DNA"/>
</dbReference>
<accession>G0EGQ1</accession>
<keyword evidence="2" id="KW-1185">Reference proteome</keyword>
<gene>
    <name evidence="1" type="ordered locus">Pyrfu_1341</name>
</gene>
<protein>
    <submittedName>
        <fullName evidence="1">PaREP1 family protein</fullName>
    </submittedName>
</protein>
<dbReference type="InterPro" id="IPR010268">
    <property type="entry name" value="PaREP1"/>
</dbReference>